<evidence type="ECO:0000313" key="1">
    <source>
        <dbReference type="EMBL" id="MBE1492386.1"/>
    </source>
</evidence>
<protein>
    <submittedName>
        <fullName evidence="1">Uncharacterized protein</fullName>
    </submittedName>
</protein>
<evidence type="ECO:0000313" key="2">
    <source>
        <dbReference type="Proteomes" id="UP000649753"/>
    </source>
</evidence>
<organism evidence="1 2">
    <name type="scientific">Plantactinospora soyae</name>
    <dbReference type="NCBI Taxonomy" id="1544732"/>
    <lineage>
        <taxon>Bacteria</taxon>
        <taxon>Bacillati</taxon>
        <taxon>Actinomycetota</taxon>
        <taxon>Actinomycetes</taxon>
        <taxon>Micromonosporales</taxon>
        <taxon>Micromonosporaceae</taxon>
        <taxon>Plantactinospora</taxon>
    </lineage>
</organism>
<gene>
    <name evidence="1" type="ORF">H4W31_008024</name>
</gene>
<comment type="caution">
    <text evidence="1">The sequence shown here is derived from an EMBL/GenBank/DDBJ whole genome shotgun (WGS) entry which is preliminary data.</text>
</comment>
<dbReference type="AlphaFoldDB" id="A0A927MG19"/>
<dbReference type="RefSeq" id="WP_192771301.1">
    <property type="nucleotide sequence ID" value="NZ_JADBEB010000001.1"/>
</dbReference>
<keyword evidence="2" id="KW-1185">Reference proteome</keyword>
<dbReference type="EMBL" id="JADBEB010000001">
    <property type="protein sequence ID" value="MBE1492386.1"/>
    <property type="molecule type" value="Genomic_DNA"/>
</dbReference>
<reference evidence="1" key="1">
    <citation type="submission" date="2020-10" db="EMBL/GenBank/DDBJ databases">
        <title>Sequencing the genomes of 1000 actinobacteria strains.</title>
        <authorList>
            <person name="Klenk H.-P."/>
        </authorList>
    </citation>
    <scope>NUCLEOTIDE SEQUENCE</scope>
    <source>
        <strain evidence="1">DSM 46832</strain>
    </source>
</reference>
<dbReference type="Proteomes" id="UP000649753">
    <property type="component" value="Unassembled WGS sequence"/>
</dbReference>
<sequence>MGLFNRVPADLKYFEDKVQSLAGQMGGLRFGASPPGLVQELAAEVRQEAVRLRVRLTAEGRQGDLKTLRKAILSNGRFLDNGTYNHVFYPFVESIFP</sequence>
<accession>A0A927MG19</accession>
<proteinExistence type="predicted"/>
<name>A0A927MG19_9ACTN</name>